<keyword evidence="3" id="KW-1185">Reference proteome</keyword>
<evidence type="ECO:0000256" key="1">
    <source>
        <dbReference type="SAM" id="SignalP"/>
    </source>
</evidence>
<keyword evidence="1" id="KW-0732">Signal</keyword>
<dbReference type="EMBL" id="JAHWGL010000059">
    <property type="protein sequence ID" value="MBW3129669.1"/>
    <property type="molecule type" value="Genomic_DNA"/>
</dbReference>
<sequence length="159" mass="16874">MPISLPLQLISSLSLVGVLTLLSPNVQAQTATPTPMPNAVKPQKPDISLLDGDKIYTYVEQMPAYLDGGQDGLQAFVTSHVSGGAASGPQAYVTFIIDKAGKVRRPALGGTYVESEEAVAPALTEAFRTVGQFRPGRQNGKPVNVQFTVPLVKRVKVSK</sequence>
<organism evidence="2 3">
    <name type="scientific">Hymenobacter profundi</name>
    <dbReference type="NCBI Taxonomy" id="1982110"/>
    <lineage>
        <taxon>Bacteria</taxon>
        <taxon>Pseudomonadati</taxon>
        <taxon>Bacteroidota</taxon>
        <taxon>Cytophagia</taxon>
        <taxon>Cytophagales</taxon>
        <taxon>Hymenobacteraceae</taxon>
        <taxon>Hymenobacter</taxon>
    </lineage>
</organism>
<gene>
    <name evidence="2" type="ORF">KYK14_13990</name>
</gene>
<dbReference type="RefSeq" id="WP_219159634.1">
    <property type="nucleotide sequence ID" value="NZ_JAHWGL010000059.1"/>
</dbReference>
<protein>
    <recommendedName>
        <fullName evidence="4">TonB C-terminal domain-containing protein</fullName>
    </recommendedName>
</protein>
<evidence type="ECO:0000313" key="3">
    <source>
        <dbReference type="Proteomes" id="UP000826188"/>
    </source>
</evidence>
<comment type="caution">
    <text evidence="2">The sequence shown here is derived from an EMBL/GenBank/DDBJ whole genome shotgun (WGS) entry which is preliminary data.</text>
</comment>
<accession>A0ABS6X1G7</accession>
<name>A0ABS6X1G7_9BACT</name>
<feature type="chain" id="PRO_5047173430" description="TonB C-terminal domain-containing protein" evidence="1">
    <location>
        <begin position="29"/>
        <end position="159"/>
    </location>
</feature>
<evidence type="ECO:0000313" key="2">
    <source>
        <dbReference type="EMBL" id="MBW3129669.1"/>
    </source>
</evidence>
<reference evidence="2 3" key="1">
    <citation type="submission" date="2021-07" db="EMBL/GenBank/DDBJ databases">
        <title>Hymenobacter profundi sp. nov., isolated from deep-sea water.</title>
        <authorList>
            <person name="Kim M.K."/>
        </authorList>
    </citation>
    <scope>NUCLEOTIDE SEQUENCE [LARGE SCALE GENOMIC DNA]</scope>
    <source>
        <strain evidence="2 3">M2</strain>
    </source>
</reference>
<proteinExistence type="predicted"/>
<feature type="signal peptide" evidence="1">
    <location>
        <begin position="1"/>
        <end position="28"/>
    </location>
</feature>
<dbReference type="Proteomes" id="UP000826188">
    <property type="component" value="Unassembled WGS sequence"/>
</dbReference>
<evidence type="ECO:0008006" key="4">
    <source>
        <dbReference type="Google" id="ProtNLM"/>
    </source>
</evidence>